<gene>
    <name evidence="5" type="ORF">COX21_01540</name>
</gene>
<evidence type="ECO:0000256" key="2">
    <source>
        <dbReference type="ARBA" id="ARBA00023295"/>
    </source>
</evidence>
<dbReference type="AlphaFoldDB" id="A0A2G9ZNM4"/>
<sequence>MNIAAKNGLYPIGQLIGHDAKPKDRAFTAEELVAWEKFVRVQVRQNKGLVYFWEIWNEPAMTELRFRYGTPAEYLELLQRTQKIIREENPEAKIIVTADYIDTEAKVFTTEFLRLGGADYLDYLSFHPYNAIDPQGRYSLAETIAQEKELAERYNKPLWITEIGAPDSDSDEAHQAELALTLFEAANANKIPLVWFHWSDHRVPAIDGQAG</sequence>
<keyword evidence="2 3" id="KW-0326">Glycosidase</keyword>
<name>A0A2G9ZNM4_9BACT</name>
<reference evidence="5 6" key="1">
    <citation type="submission" date="2017-09" db="EMBL/GenBank/DDBJ databases">
        <title>Depth-based differentiation of microbial function through sediment-hosted aquifers and enrichment of novel symbionts in the deep terrestrial subsurface.</title>
        <authorList>
            <person name="Probst A.J."/>
            <person name="Ladd B."/>
            <person name="Jarett J.K."/>
            <person name="Geller-Mcgrath D.E."/>
            <person name="Sieber C.M."/>
            <person name="Emerson J.B."/>
            <person name="Anantharaman K."/>
            <person name="Thomas B.C."/>
            <person name="Malmstrom R."/>
            <person name="Stieglmeier M."/>
            <person name="Klingl A."/>
            <person name="Woyke T."/>
            <person name="Ryan C.M."/>
            <person name="Banfield J.F."/>
        </authorList>
    </citation>
    <scope>NUCLEOTIDE SEQUENCE [LARGE SCALE GENOMIC DNA]</scope>
    <source>
        <strain evidence="5">CG23_combo_of_CG06-09_8_20_14_all_41_10</strain>
    </source>
</reference>
<comment type="caution">
    <text evidence="5">The sequence shown here is derived from an EMBL/GenBank/DDBJ whole genome shotgun (WGS) entry which is preliminary data.</text>
</comment>
<accession>A0A2G9ZNM4</accession>
<evidence type="ECO:0000259" key="4">
    <source>
        <dbReference type="Pfam" id="PF00150"/>
    </source>
</evidence>
<dbReference type="PANTHER" id="PTHR12631">
    <property type="entry name" value="ALPHA-L-IDURONIDASE"/>
    <property type="match status" value="1"/>
</dbReference>
<proteinExistence type="inferred from homology"/>
<protein>
    <recommendedName>
        <fullName evidence="4">Glycoside hydrolase family 5 domain-containing protein</fullName>
    </recommendedName>
</protein>
<evidence type="ECO:0000256" key="1">
    <source>
        <dbReference type="ARBA" id="ARBA00022801"/>
    </source>
</evidence>
<evidence type="ECO:0000256" key="3">
    <source>
        <dbReference type="RuleBase" id="RU361153"/>
    </source>
</evidence>
<evidence type="ECO:0000313" key="5">
    <source>
        <dbReference type="EMBL" id="PIP34701.1"/>
    </source>
</evidence>
<feature type="domain" description="Glycoside hydrolase family 5" evidence="4">
    <location>
        <begin position="50"/>
        <end position="201"/>
    </location>
</feature>
<organism evidence="5 6">
    <name type="scientific">Candidatus Falkowbacteria bacterium CG23_combo_of_CG06-09_8_20_14_all_41_10</name>
    <dbReference type="NCBI Taxonomy" id="1974571"/>
    <lineage>
        <taxon>Bacteria</taxon>
        <taxon>Candidatus Falkowiibacteriota</taxon>
    </lineage>
</organism>
<dbReference type="SUPFAM" id="SSF51445">
    <property type="entry name" value="(Trans)glycosidases"/>
    <property type="match status" value="1"/>
</dbReference>
<dbReference type="GO" id="GO:0004553">
    <property type="term" value="F:hydrolase activity, hydrolyzing O-glycosyl compounds"/>
    <property type="evidence" value="ECO:0007669"/>
    <property type="project" value="InterPro"/>
</dbReference>
<dbReference type="InterPro" id="IPR051923">
    <property type="entry name" value="Glycosyl_Hydrolase_39"/>
</dbReference>
<dbReference type="Pfam" id="PF00150">
    <property type="entry name" value="Cellulase"/>
    <property type="match status" value="1"/>
</dbReference>
<dbReference type="PANTHER" id="PTHR12631:SF10">
    <property type="entry name" value="BETA-XYLOSIDASE-LIKE PROTEIN-RELATED"/>
    <property type="match status" value="1"/>
</dbReference>
<dbReference type="InterPro" id="IPR001547">
    <property type="entry name" value="Glyco_hydro_5"/>
</dbReference>
<evidence type="ECO:0000313" key="6">
    <source>
        <dbReference type="Proteomes" id="UP000231408"/>
    </source>
</evidence>
<dbReference type="Gene3D" id="3.20.20.80">
    <property type="entry name" value="Glycosidases"/>
    <property type="match status" value="1"/>
</dbReference>
<dbReference type="Proteomes" id="UP000231408">
    <property type="component" value="Unassembled WGS sequence"/>
</dbReference>
<keyword evidence="1 3" id="KW-0378">Hydrolase</keyword>
<dbReference type="EMBL" id="PCSE01000045">
    <property type="protein sequence ID" value="PIP34701.1"/>
    <property type="molecule type" value="Genomic_DNA"/>
</dbReference>
<comment type="similarity">
    <text evidence="3">Belongs to the glycosyl hydrolase 5 (cellulase A) family.</text>
</comment>
<dbReference type="GO" id="GO:0000272">
    <property type="term" value="P:polysaccharide catabolic process"/>
    <property type="evidence" value="ECO:0007669"/>
    <property type="project" value="InterPro"/>
</dbReference>
<dbReference type="InterPro" id="IPR017853">
    <property type="entry name" value="GH"/>
</dbReference>